<dbReference type="RefSeq" id="WP_313832025.1">
    <property type="nucleotide sequence ID" value="NZ_JAQOUE010000001.1"/>
</dbReference>
<evidence type="ECO:0000313" key="2">
    <source>
        <dbReference type="EMBL" id="MDT7041677.1"/>
    </source>
</evidence>
<sequence length="233" mass="25743">MAGGLGTRLQSVLVGKPKVLAEVKGRPFLSYLLDEIHDADYRRVVLCVGYKAQQVRQKFGENYKSLELNYSQESSPLGTGGALRLASSLVNSKRVLVLNGDSFCQVNLCAFEKWHVAKKSQVSIVLTHVPNVKRFGRVQISKDEMVLAFEEKTNESTPGLINAGVYLVNKSLITTIPEHKPISLEKDIFPKWIQRGICGYEAGGKFIDIGTPESFVSAEEFFGNCSSENKGKL</sequence>
<evidence type="ECO:0000313" key="3">
    <source>
        <dbReference type="Proteomes" id="UP001250932"/>
    </source>
</evidence>
<dbReference type="InterPro" id="IPR029044">
    <property type="entry name" value="Nucleotide-diphossugar_trans"/>
</dbReference>
<dbReference type="CDD" id="cd06915">
    <property type="entry name" value="NTP_transferase_WcbM_like"/>
    <property type="match status" value="1"/>
</dbReference>
<dbReference type="Proteomes" id="UP001250932">
    <property type="component" value="Unassembled WGS sequence"/>
</dbReference>
<proteinExistence type="predicted"/>
<dbReference type="PANTHER" id="PTHR22572">
    <property type="entry name" value="SUGAR-1-PHOSPHATE GUANYL TRANSFERASE"/>
    <property type="match status" value="1"/>
</dbReference>
<dbReference type="SUPFAM" id="SSF53448">
    <property type="entry name" value="Nucleotide-diphospho-sugar transferases"/>
    <property type="match status" value="1"/>
</dbReference>
<reference evidence="2 3" key="1">
    <citation type="journal article" date="2023" name="ISME J.">
        <title>Cultivation and genomic characterization of novel and ubiquitous marine nitrite-oxidizing bacteria from the Nitrospirales.</title>
        <authorList>
            <person name="Mueller A.J."/>
            <person name="Daebeler A."/>
            <person name="Herbold C.W."/>
            <person name="Kirkegaard R.H."/>
            <person name="Daims H."/>
        </authorList>
    </citation>
    <scope>NUCLEOTIDE SEQUENCE [LARGE SCALE GENOMIC DNA]</scope>
    <source>
        <strain evidence="2 3">EB</strain>
    </source>
</reference>
<evidence type="ECO:0000259" key="1">
    <source>
        <dbReference type="Pfam" id="PF00483"/>
    </source>
</evidence>
<protein>
    <submittedName>
        <fullName evidence="2">Nucleotidyltransferase family protein</fullName>
    </submittedName>
</protein>
<dbReference type="EMBL" id="JAQOUE010000001">
    <property type="protein sequence ID" value="MDT7041677.1"/>
    <property type="molecule type" value="Genomic_DNA"/>
</dbReference>
<organism evidence="2 3">
    <name type="scientific">Candidatus Nitronereus thalassa</name>
    <dbReference type="NCBI Taxonomy" id="3020898"/>
    <lineage>
        <taxon>Bacteria</taxon>
        <taxon>Pseudomonadati</taxon>
        <taxon>Nitrospirota</taxon>
        <taxon>Nitrospiria</taxon>
        <taxon>Nitrospirales</taxon>
        <taxon>Nitrospiraceae</taxon>
        <taxon>Candidatus Nitronereus</taxon>
    </lineage>
</organism>
<feature type="domain" description="Nucleotidyl transferase" evidence="1">
    <location>
        <begin position="1"/>
        <end position="221"/>
    </location>
</feature>
<dbReference type="InterPro" id="IPR050486">
    <property type="entry name" value="Mannose-1P_guanyltransferase"/>
</dbReference>
<dbReference type="Pfam" id="PF00483">
    <property type="entry name" value="NTP_transferase"/>
    <property type="match status" value="1"/>
</dbReference>
<name>A0ABU3K5N9_9BACT</name>
<dbReference type="InterPro" id="IPR005835">
    <property type="entry name" value="NTP_transferase_dom"/>
</dbReference>
<accession>A0ABU3K5N9</accession>
<comment type="caution">
    <text evidence="2">The sequence shown here is derived from an EMBL/GenBank/DDBJ whole genome shotgun (WGS) entry which is preliminary data.</text>
</comment>
<dbReference type="Gene3D" id="3.90.550.10">
    <property type="entry name" value="Spore Coat Polysaccharide Biosynthesis Protein SpsA, Chain A"/>
    <property type="match status" value="1"/>
</dbReference>
<gene>
    <name evidence="2" type="ORF">PPG34_04895</name>
</gene>
<keyword evidence="3" id="KW-1185">Reference proteome</keyword>